<evidence type="ECO:0000256" key="3">
    <source>
        <dbReference type="ARBA" id="ARBA00022967"/>
    </source>
</evidence>
<dbReference type="SUPFAM" id="SSF81660">
    <property type="entry name" value="Metal cation-transporting ATPase, ATP-binding domain N"/>
    <property type="match status" value="1"/>
</dbReference>
<dbReference type="InterPro" id="IPR023299">
    <property type="entry name" value="ATPase_P-typ_cyto_dom_N"/>
</dbReference>
<evidence type="ECO:0000256" key="5">
    <source>
        <dbReference type="ARBA" id="ARBA00023136"/>
    </source>
</evidence>
<dbReference type="OrthoDB" id="412834at2759"/>
<dbReference type="SUPFAM" id="SSF81665">
    <property type="entry name" value="Calcium ATPase, transmembrane domain M"/>
    <property type="match status" value="1"/>
</dbReference>
<dbReference type="PANTHER" id="PTHR43520">
    <property type="entry name" value="ATP7, ISOFORM B"/>
    <property type="match status" value="1"/>
</dbReference>
<feature type="transmembrane region" description="Helical" evidence="6">
    <location>
        <begin position="51"/>
        <end position="74"/>
    </location>
</feature>
<proteinExistence type="predicted"/>
<sequence>MLDAQTRRPSVQRNVDWIASYFTPVVLVAAVLTLLLWMLQAEDMDGVTFAITRAVSVLVIACPCSFGLATPTAVMVATGLAAKHGCLVKDATVWEKVSALNCAVLDKTGTITKGRPEVVEVALLPGAHALLQMGLDAVRAVGRPGGEGTLLGKFLDTQEESADASAVIGWLLQAVETNSEHPLAKALQAWAQEVHVAPKYAEAEDFQHRPGQGVSCSIPGVGKVTAGRTPDSLETHQQLWVKRLQDDACVVVALSLDAVGPLALLALRDQLQDGAREAAAELH</sequence>
<dbReference type="Gene3D" id="1.20.1110.10">
    <property type="entry name" value="Calcium-transporting ATPase, transmembrane domain"/>
    <property type="match status" value="1"/>
</dbReference>
<dbReference type="PROSITE" id="PS00154">
    <property type="entry name" value="ATPASE_E1_E2"/>
    <property type="match status" value="1"/>
</dbReference>
<dbReference type="EMBL" id="CAMXCT010003915">
    <property type="protein sequence ID" value="CAI4006900.1"/>
    <property type="molecule type" value="Genomic_DNA"/>
</dbReference>
<evidence type="ECO:0000313" key="7">
    <source>
        <dbReference type="EMBL" id="CAI4006900.1"/>
    </source>
</evidence>
<evidence type="ECO:0000256" key="1">
    <source>
        <dbReference type="ARBA" id="ARBA00004370"/>
    </source>
</evidence>
<dbReference type="GO" id="GO:0005524">
    <property type="term" value="F:ATP binding"/>
    <property type="evidence" value="ECO:0007669"/>
    <property type="project" value="InterPro"/>
</dbReference>
<dbReference type="EMBL" id="CAMXCT030003915">
    <property type="protein sequence ID" value="CAL4794212.1"/>
    <property type="molecule type" value="Genomic_DNA"/>
</dbReference>
<dbReference type="Pfam" id="PF00702">
    <property type="entry name" value="Hydrolase"/>
    <property type="match status" value="1"/>
</dbReference>
<dbReference type="PANTHER" id="PTHR43520:SF8">
    <property type="entry name" value="P-TYPE CU(+) TRANSPORTER"/>
    <property type="match status" value="1"/>
</dbReference>
<keyword evidence="4 6" id="KW-1133">Transmembrane helix</keyword>
<dbReference type="AlphaFoldDB" id="A0A9P1DCD5"/>
<dbReference type="InterPro" id="IPR018303">
    <property type="entry name" value="ATPase_P-typ_P_site"/>
</dbReference>
<dbReference type="GO" id="GO:0016887">
    <property type="term" value="F:ATP hydrolysis activity"/>
    <property type="evidence" value="ECO:0007669"/>
    <property type="project" value="InterPro"/>
</dbReference>
<accession>A0A9P1DCD5</accession>
<keyword evidence="2 6" id="KW-0812">Transmembrane</keyword>
<dbReference type="GO" id="GO:0005507">
    <property type="term" value="F:copper ion binding"/>
    <property type="evidence" value="ECO:0007669"/>
    <property type="project" value="TreeGrafter"/>
</dbReference>
<dbReference type="InterPro" id="IPR001757">
    <property type="entry name" value="P_typ_ATPase"/>
</dbReference>
<evidence type="ECO:0000256" key="6">
    <source>
        <dbReference type="SAM" id="Phobius"/>
    </source>
</evidence>
<feature type="non-terminal residue" evidence="7">
    <location>
        <position position="283"/>
    </location>
</feature>
<name>A0A9P1DCD5_9DINO</name>
<evidence type="ECO:0000256" key="2">
    <source>
        <dbReference type="ARBA" id="ARBA00022692"/>
    </source>
</evidence>
<gene>
    <name evidence="7" type="ORF">C1SCF055_LOCUS32498</name>
</gene>
<evidence type="ECO:0000313" key="9">
    <source>
        <dbReference type="EMBL" id="CAL4794212.1"/>
    </source>
</evidence>
<comment type="caution">
    <text evidence="7">The sequence shown here is derived from an EMBL/GenBank/DDBJ whole genome shotgun (WGS) entry which is preliminary data.</text>
</comment>
<evidence type="ECO:0000256" key="4">
    <source>
        <dbReference type="ARBA" id="ARBA00022989"/>
    </source>
</evidence>
<keyword evidence="10" id="KW-1185">Reference proteome</keyword>
<keyword evidence="5 6" id="KW-0472">Membrane</keyword>
<dbReference type="Proteomes" id="UP001152797">
    <property type="component" value="Unassembled WGS sequence"/>
</dbReference>
<dbReference type="EMBL" id="CAMXCT020003915">
    <property type="protein sequence ID" value="CAL1160275.1"/>
    <property type="molecule type" value="Genomic_DNA"/>
</dbReference>
<dbReference type="Gene3D" id="3.40.1110.10">
    <property type="entry name" value="Calcium-transporting ATPase, cytoplasmic domain N"/>
    <property type="match status" value="1"/>
</dbReference>
<organism evidence="7">
    <name type="scientific">Cladocopium goreaui</name>
    <dbReference type="NCBI Taxonomy" id="2562237"/>
    <lineage>
        <taxon>Eukaryota</taxon>
        <taxon>Sar</taxon>
        <taxon>Alveolata</taxon>
        <taxon>Dinophyceae</taxon>
        <taxon>Suessiales</taxon>
        <taxon>Symbiodiniaceae</taxon>
        <taxon>Cladocopium</taxon>
    </lineage>
</organism>
<reference evidence="8" key="2">
    <citation type="submission" date="2024-04" db="EMBL/GenBank/DDBJ databases">
        <authorList>
            <person name="Chen Y."/>
            <person name="Shah S."/>
            <person name="Dougan E. K."/>
            <person name="Thang M."/>
            <person name="Chan C."/>
        </authorList>
    </citation>
    <scope>NUCLEOTIDE SEQUENCE [LARGE SCALE GENOMIC DNA]</scope>
</reference>
<protein>
    <submittedName>
        <fullName evidence="9">HMA domain-containing protein</fullName>
    </submittedName>
</protein>
<comment type="subcellular location">
    <subcellularLocation>
        <location evidence="1">Membrane</location>
    </subcellularLocation>
</comment>
<evidence type="ECO:0000313" key="10">
    <source>
        <dbReference type="Proteomes" id="UP001152797"/>
    </source>
</evidence>
<dbReference type="GO" id="GO:0016020">
    <property type="term" value="C:membrane"/>
    <property type="evidence" value="ECO:0007669"/>
    <property type="project" value="UniProtKB-SubCell"/>
</dbReference>
<dbReference type="InterPro" id="IPR023298">
    <property type="entry name" value="ATPase_P-typ_TM_dom_sf"/>
</dbReference>
<feature type="transmembrane region" description="Helical" evidence="6">
    <location>
        <begin position="21"/>
        <end position="39"/>
    </location>
</feature>
<evidence type="ECO:0000313" key="8">
    <source>
        <dbReference type="EMBL" id="CAL1160275.1"/>
    </source>
</evidence>
<keyword evidence="3" id="KW-1278">Translocase</keyword>
<dbReference type="GO" id="GO:0055070">
    <property type="term" value="P:copper ion homeostasis"/>
    <property type="evidence" value="ECO:0007669"/>
    <property type="project" value="TreeGrafter"/>
</dbReference>
<dbReference type="GO" id="GO:0043682">
    <property type="term" value="F:P-type divalent copper transporter activity"/>
    <property type="evidence" value="ECO:0007669"/>
    <property type="project" value="TreeGrafter"/>
</dbReference>
<reference evidence="7" key="1">
    <citation type="submission" date="2022-10" db="EMBL/GenBank/DDBJ databases">
        <authorList>
            <person name="Chen Y."/>
            <person name="Dougan E. K."/>
            <person name="Chan C."/>
            <person name="Rhodes N."/>
            <person name="Thang M."/>
        </authorList>
    </citation>
    <scope>NUCLEOTIDE SEQUENCE</scope>
</reference>
<dbReference type="NCBIfam" id="TIGR01494">
    <property type="entry name" value="ATPase_P-type"/>
    <property type="match status" value="1"/>
</dbReference>